<organism evidence="3 4">
    <name type="scientific">Marasmius tenuissimus</name>
    <dbReference type="NCBI Taxonomy" id="585030"/>
    <lineage>
        <taxon>Eukaryota</taxon>
        <taxon>Fungi</taxon>
        <taxon>Dikarya</taxon>
        <taxon>Basidiomycota</taxon>
        <taxon>Agaricomycotina</taxon>
        <taxon>Agaricomycetes</taxon>
        <taxon>Agaricomycetidae</taxon>
        <taxon>Agaricales</taxon>
        <taxon>Marasmiineae</taxon>
        <taxon>Marasmiaceae</taxon>
        <taxon>Marasmius</taxon>
    </lineage>
</organism>
<reference evidence="3 4" key="1">
    <citation type="submission" date="2024-05" db="EMBL/GenBank/DDBJ databases">
        <title>A draft genome resource for the thread blight pathogen Marasmius tenuissimus strain MS-2.</title>
        <authorList>
            <person name="Yulfo-Soto G.E."/>
            <person name="Baruah I.K."/>
            <person name="Amoako-Attah I."/>
            <person name="Bukari Y."/>
            <person name="Meinhardt L.W."/>
            <person name="Bailey B.A."/>
            <person name="Cohen S.P."/>
        </authorList>
    </citation>
    <scope>NUCLEOTIDE SEQUENCE [LARGE SCALE GENOMIC DNA]</scope>
    <source>
        <strain evidence="3 4">MS-2</strain>
    </source>
</reference>
<dbReference type="EMBL" id="JBBXMP010000241">
    <property type="protein sequence ID" value="KAL0059224.1"/>
    <property type="molecule type" value="Genomic_DNA"/>
</dbReference>
<dbReference type="InterPro" id="IPR045341">
    <property type="entry name" value="DUF6532"/>
</dbReference>
<evidence type="ECO:0000313" key="3">
    <source>
        <dbReference type="EMBL" id="KAL0059224.1"/>
    </source>
</evidence>
<proteinExistence type="predicted"/>
<sequence length="661" mass="74154">MAQSSTQEKPNTRGKKVHIDESLKKYTQAERKEKAEKKRKGEEERKQKERDEREQEADQKRARLLEASRRLAHFQDGQVPTLASRSSLRPDLEIYSQYLAANPPRRSLRNQEETLAQTDGILLSDEVKPRKQAATQSTKKSTGNASKEVQSATSEINEEQYAAFLQWQQNEAREQQKATKRKEASEKRKVSLGAPKPTTTYHLCLQQADREVERTFIRDAVANNRTTQPTKILEIVSSGRKRALSTADDSLPDTNVKKSKAEPNLGGIRADYCGSPSEKSSDKKKFPQAPAGADVDDGSHSDSSGPELVGGEFDKDESPGTVANARKSKARLLASVKAKEGLPENPVLKSLVPADVNDIDTKEAQATPLTKTAKPRKTVTFADLPFPPDDIKFYRQKWDKLFVPQMIYLGESQEAQFGFPNAQPEVLELISTQWKKTFPELKGNSKDANIVQYLRSETRQYRSDIGKEALKIVERKVEEVGETIKERSEWVKRELENNRFIYSNPGMTASESTGAMRGPGVIETFSYHLRTATAGIERKHDTDFKFPAGAVALSAAAYERALKIFEPGYNSAQKLRTEAKEKRLSIGNTTPLPKNSTAAFSDALWANTVRKYARILKDANWSKWRQFYDAAKEYLPAESSSPEFEEMDLDDGVPIILSSEA</sequence>
<comment type="caution">
    <text evidence="3">The sequence shown here is derived from an EMBL/GenBank/DDBJ whole genome shotgun (WGS) entry which is preliminary data.</text>
</comment>
<feature type="region of interest" description="Disordered" evidence="1">
    <location>
        <begin position="239"/>
        <end position="322"/>
    </location>
</feature>
<dbReference type="Pfam" id="PF20149">
    <property type="entry name" value="DUF6532"/>
    <property type="match status" value="1"/>
</dbReference>
<feature type="region of interest" description="Disordered" evidence="1">
    <location>
        <begin position="1"/>
        <end position="90"/>
    </location>
</feature>
<keyword evidence="4" id="KW-1185">Reference proteome</keyword>
<feature type="region of interest" description="Disordered" evidence="1">
    <location>
        <begin position="119"/>
        <end position="154"/>
    </location>
</feature>
<feature type="compositionally biased region" description="Basic and acidic residues" evidence="1">
    <location>
        <begin position="172"/>
        <end position="189"/>
    </location>
</feature>
<gene>
    <name evidence="3" type="ORF">AAF712_014032</name>
</gene>
<evidence type="ECO:0000313" key="4">
    <source>
        <dbReference type="Proteomes" id="UP001437256"/>
    </source>
</evidence>
<feature type="region of interest" description="Disordered" evidence="1">
    <location>
        <begin position="172"/>
        <end position="197"/>
    </location>
</feature>
<feature type="compositionally biased region" description="Basic and acidic residues" evidence="1">
    <location>
        <begin position="17"/>
        <end position="69"/>
    </location>
</feature>
<accession>A0ABR2ZDD2</accession>
<feature type="compositionally biased region" description="Polar residues" evidence="1">
    <location>
        <begin position="133"/>
        <end position="154"/>
    </location>
</feature>
<evidence type="ECO:0000256" key="1">
    <source>
        <dbReference type="SAM" id="MobiDB-lite"/>
    </source>
</evidence>
<protein>
    <recommendedName>
        <fullName evidence="2">DUF6532 domain-containing protein</fullName>
    </recommendedName>
</protein>
<evidence type="ECO:0000259" key="2">
    <source>
        <dbReference type="Pfam" id="PF20149"/>
    </source>
</evidence>
<name>A0ABR2ZDD2_9AGAR</name>
<feature type="domain" description="DUF6532" evidence="2">
    <location>
        <begin position="419"/>
        <end position="579"/>
    </location>
</feature>
<dbReference type="Proteomes" id="UP001437256">
    <property type="component" value="Unassembled WGS sequence"/>
</dbReference>